<keyword evidence="4" id="KW-1185">Reference proteome</keyword>
<dbReference type="GO" id="GO:0003677">
    <property type="term" value="F:DNA binding"/>
    <property type="evidence" value="ECO:0007669"/>
    <property type="project" value="InterPro"/>
</dbReference>
<protein>
    <submittedName>
        <fullName evidence="3">ImmA/IrrE family metallo-endopeptidase</fullName>
    </submittedName>
</protein>
<dbReference type="Pfam" id="PF06114">
    <property type="entry name" value="Peptidase_M78"/>
    <property type="match status" value="1"/>
</dbReference>
<dbReference type="EMBL" id="CP045725">
    <property type="protein sequence ID" value="QGF23128.1"/>
    <property type="molecule type" value="Genomic_DNA"/>
</dbReference>
<dbReference type="AlphaFoldDB" id="A0A5Q2F8X2"/>
<dbReference type="PANTHER" id="PTHR43236:SF2">
    <property type="entry name" value="BLL0069 PROTEIN"/>
    <property type="match status" value="1"/>
</dbReference>
<dbReference type="InterPro" id="IPR010982">
    <property type="entry name" value="Lambda_DNA-bd_dom_sf"/>
</dbReference>
<evidence type="ECO:0000313" key="3">
    <source>
        <dbReference type="EMBL" id="QGF23128.1"/>
    </source>
</evidence>
<dbReference type="SMART" id="SM00530">
    <property type="entry name" value="HTH_XRE"/>
    <property type="match status" value="1"/>
</dbReference>
<sequence length="389" mass="43402">MPSISAYVKPELLKWARTSANIQPIAAARKIGVPEDLIAAWEAGQKRPTITQLRKATTVYRRPLAVFYLPEPPEGYETLRNFRRLGPSQSGGWSTALHGEYRRAHFQRDVLLELAELDQERPPSDWRLSQLRGTDEQLAESVRRRLMSLVDLKVPTASSDEYSHLGYWTRALEDAGVLVMSTQGGLVSVEEMRAFSLYFDEVPVIMLNGADAPRGRLFSLLHEYMHLLLHTEGLCDMTTDQYAVTEDRRLEARCNALAAEILMPRESVLGSVLVRQHHPGDPWILGDLIEAARPFGVSVEALLRRLVTLQQVSLADYQAFREAQQGSAAVKKRPSGGSFYFTKARDLGKGYVRTVAGAHRRSLIDSTTAAEYLDAKVGQIARLAEVSGS</sequence>
<evidence type="ECO:0000313" key="4">
    <source>
        <dbReference type="Proteomes" id="UP000386847"/>
    </source>
</evidence>
<dbReference type="InterPro" id="IPR001387">
    <property type="entry name" value="Cro/C1-type_HTH"/>
</dbReference>
<evidence type="ECO:0000259" key="2">
    <source>
        <dbReference type="PROSITE" id="PS50943"/>
    </source>
</evidence>
<gene>
    <name evidence="3" type="ORF">Rai3103_05005</name>
</gene>
<evidence type="ECO:0000256" key="1">
    <source>
        <dbReference type="ARBA" id="ARBA00007227"/>
    </source>
</evidence>
<dbReference type="PROSITE" id="PS50943">
    <property type="entry name" value="HTH_CROC1"/>
    <property type="match status" value="1"/>
</dbReference>
<dbReference type="Gene3D" id="1.10.10.2910">
    <property type="match status" value="1"/>
</dbReference>
<dbReference type="Pfam" id="PF01381">
    <property type="entry name" value="HTH_3"/>
    <property type="match status" value="1"/>
</dbReference>
<proteinExistence type="inferred from homology"/>
<dbReference type="InterPro" id="IPR052345">
    <property type="entry name" value="Rad_response_metalloprotease"/>
</dbReference>
<organism evidence="3 4">
    <name type="scientific">Raineyella fluvialis</name>
    <dbReference type="NCBI Taxonomy" id="2662261"/>
    <lineage>
        <taxon>Bacteria</taxon>
        <taxon>Bacillati</taxon>
        <taxon>Actinomycetota</taxon>
        <taxon>Actinomycetes</taxon>
        <taxon>Propionibacteriales</taxon>
        <taxon>Propionibacteriaceae</taxon>
        <taxon>Raineyella</taxon>
    </lineage>
</organism>
<reference evidence="3 4" key="1">
    <citation type="submission" date="2019-10" db="EMBL/GenBank/DDBJ databases">
        <title>Genomic analysis of Raineyella sp. CBA3103.</title>
        <authorList>
            <person name="Roh S.W."/>
        </authorList>
    </citation>
    <scope>NUCLEOTIDE SEQUENCE [LARGE SCALE GENOMIC DNA]</scope>
    <source>
        <strain evidence="3 4">CBA3103</strain>
    </source>
</reference>
<dbReference type="KEGG" id="rain:Rai3103_05005"/>
<dbReference type="Proteomes" id="UP000386847">
    <property type="component" value="Chromosome"/>
</dbReference>
<feature type="domain" description="HTH cro/C1-type" evidence="2">
    <location>
        <begin position="13"/>
        <end position="67"/>
    </location>
</feature>
<dbReference type="InterPro" id="IPR010359">
    <property type="entry name" value="IrrE_HExxH"/>
</dbReference>
<dbReference type="SUPFAM" id="SSF47413">
    <property type="entry name" value="lambda repressor-like DNA-binding domains"/>
    <property type="match status" value="1"/>
</dbReference>
<dbReference type="RefSeq" id="WP_153571655.1">
    <property type="nucleotide sequence ID" value="NZ_CP045725.1"/>
</dbReference>
<name>A0A5Q2F8X2_9ACTN</name>
<dbReference type="PANTHER" id="PTHR43236">
    <property type="entry name" value="ANTITOXIN HIGA1"/>
    <property type="match status" value="1"/>
</dbReference>
<accession>A0A5Q2F8X2</accession>
<comment type="similarity">
    <text evidence="1">Belongs to the short-chain fatty acyl-CoA assimilation regulator (ScfR) family.</text>
</comment>
<dbReference type="CDD" id="cd00093">
    <property type="entry name" value="HTH_XRE"/>
    <property type="match status" value="1"/>
</dbReference>